<dbReference type="Proteomes" id="UP000672097">
    <property type="component" value="Unassembled WGS sequence"/>
</dbReference>
<dbReference type="InterPro" id="IPR050832">
    <property type="entry name" value="Bact_Acetyltransf"/>
</dbReference>
<evidence type="ECO:0000259" key="3">
    <source>
        <dbReference type="PROSITE" id="PS51186"/>
    </source>
</evidence>
<sequence length="169" mass="18942">MTSPDATHPQQPVFTIRLDDLSDSRIAAFLNEHLADMRATSPPESVHALDLDRLRQPDIRFFSLWLGEGSSGEQLVGTGAIKRLSAEHGELKSMRTRASVRRQGLGRRLLQHLLTEARSMGLKRLSLETGTEPYFAPAQALYEAHGFVDCPPFADYRLDPHSRYMTLAL</sequence>
<feature type="domain" description="N-acetyltransferase" evidence="3">
    <location>
        <begin position="16"/>
        <end position="169"/>
    </location>
</feature>
<dbReference type="PANTHER" id="PTHR43877:SF5">
    <property type="entry name" value="BLL8307 PROTEIN"/>
    <property type="match status" value="1"/>
</dbReference>
<accession>A0ABS5DSM2</accession>
<comment type="caution">
    <text evidence="4">The sequence shown here is derived from an EMBL/GenBank/DDBJ whole genome shotgun (WGS) entry which is preliminary data.</text>
</comment>
<dbReference type="PANTHER" id="PTHR43877">
    <property type="entry name" value="AMINOALKYLPHOSPHONATE N-ACETYLTRANSFERASE-RELATED-RELATED"/>
    <property type="match status" value="1"/>
</dbReference>
<evidence type="ECO:0000256" key="2">
    <source>
        <dbReference type="ARBA" id="ARBA00023315"/>
    </source>
</evidence>
<evidence type="ECO:0000256" key="1">
    <source>
        <dbReference type="ARBA" id="ARBA00022679"/>
    </source>
</evidence>
<proteinExistence type="predicted"/>
<reference evidence="4 5" key="1">
    <citation type="submission" date="2021-04" db="EMBL/GenBank/DDBJ databases">
        <title>The genome sequence of type strain Ideonella paludis KCTC 32238.</title>
        <authorList>
            <person name="Liu Y."/>
        </authorList>
    </citation>
    <scope>NUCLEOTIDE SEQUENCE [LARGE SCALE GENOMIC DNA]</scope>
    <source>
        <strain evidence="4 5">KCTC 32238</strain>
    </source>
</reference>
<dbReference type="PROSITE" id="PS51186">
    <property type="entry name" value="GNAT"/>
    <property type="match status" value="1"/>
</dbReference>
<name>A0ABS5DSM2_9BURK</name>
<keyword evidence="5" id="KW-1185">Reference proteome</keyword>
<evidence type="ECO:0000313" key="5">
    <source>
        <dbReference type="Proteomes" id="UP000672097"/>
    </source>
</evidence>
<dbReference type="RefSeq" id="WP_210805739.1">
    <property type="nucleotide sequence ID" value="NZ_JAGQDG010000001.1"/>
</dbReference>
<gene>
    <name evidence="4" type="ORF">KAK11_02330</name>
</gene>
<dbReference type="InterPro" id="IPR000182">
    <property type="entry name" value="GNAT_dom"/>
</dbReference>
<dbReference type="EMBL" id="JAGQDG010000001">
    <property type="protein sequence ID" value="MBQ0934148.1"/>
    <property type="molecule type" value="Genomic_DNA"/>
</dbReference>
<evidence type="ECO:0000313" key="4">
    <source>
        <dbReference type="EMBL" id="MBQ0934148.1"/>
    </source>
</evidence>
<protein>
    <submittedName>
        <fullName evidence="4">GNAT family N-acetyltransferase</fullName>
    </submittedName>
</protein>
<dbReference type="CDD" id="cd04301">
    <property type="entry name" value="NAT_SF"/>
    <property type="match status" value="1"/>
</dbReference>
<keyword evidence="2" id="KW-0012">Acyltransferase</keyword>
<organism evidence="4 5">
    <name type="scientific">Ideonella paludis</name>
    <dbReference type="NCBI Taxonomy" id="1233411"/>
    <lineage>
        <taxon>Bacteria</taxon>
        <taxon>Pseudomonadati</taxon>
        <taxon>Pseudomonadota</taxon>
        <taxon>Betaproteobacteria</taxon>
        <taxon>Burkholderiales</taxon>
        <taxon>Sphaerotilaceae</taxon>
        <taxon>Ideonella</taxon>
    </lineage>
</organism>
<dbReference type="Pfam" id="PF00583">
    <property type="entry name" value="Acetyltransf_1"/>
    <property type="match status" value="1"/>
</dbReference>
<keyword evidence="1" id="KW-0808">Transferase</keyword>
<dbReference type="Gene3D" id="3.40.630.30">
    <property type="match status" value="1"/>
</dbReference>
<dbReference type="SUPFAM" id="SSF55729">
    <property type="entry name" value="Acyl-CoA N-acyltransferases (Nat)"/>
    <property type="match status" value="1"/>
</dbReference>
<dbReference type="InterPro" id="IPR016181">
    <property type="entry name" value="Acyl_CoA_acyltransferase"/>
</dbReference>